<dbReference type="SMART" id="SM00674">
    <property type="entry name" value="CENPB"/>
    <property type="match status" value="1"/>
</dbReference>
<evidence type="ECO:0000259" key="9">
    <source>
        <dbReference type="PROSITE" id="PS51253"/>
    </source>
</evidence>
<dbReference type="AlphaFoldDB" id="A0A6J2TC84"/>
<organism evidence="10 11">
    <name type="scientific">Drosophila lebanonensis</name>
    <name type="common">Fruit fly</name>
    <name type="synonym">Scaptodrosophila lebanonensis</name>
    <dbReference type="NCBI Taxonomy" id="7225"/>
    <lineage>
        <taxon>Eukaryota</taxon>
        <taxon>Metazoa</taxon>
        <taxon>Ecdysozoa</taxon>
        <taxon>Arthropoda</taxon>
        <taxon>Hexapoda</taxon>
        <taxon>Insecta</taxon>
        <taxon>Pterygota</taxon>
        <taxon>Neoptera</taxon>
        <taxon>Endopterygota</taxon>
        <taxon>Diptera</taxon>
        <taxon>Brachycera</taxon>
        <taxon>Muscomorpha</taxon>
        <taxon>Ephydroidea</taxon>
        <taxon>Drosophilidae</taxon>
        <taxon>Scaptodrosophila</taxon>
    </lineage>
</organism>
<feature type="compositionally biased region" description="Basic and acidic residues" evidence="7">
    <location>
        <begin position="438"/>
        <end position="448"/>
    </location>
</feature>
<dbReference type="GO" id="GO:0003677">
    <property type="term" value="F:DNA binding"/>
    <property type="evidence" value="ECO:0007669"/>
    <property type="project" value="UniProtKB-UniRule"/>
</dbReference>
<dbReference type="Pfam" id="PF05485">
    <property type="entry name" value="THAP"/>
    <property type="match status" value="1"/>
</dbReference>
<dbReference type="GO" id="GO:0005634">
    <property type="term" value="C:nucleus"/>
    <property type="evidence" value="ECO:0007669"/>
    <property type="project" value="UniProtKB-SubCell"/>
</dbReference>
<dbReference type="InterPro" id="IPR006600">
    <property type="entry name" value="HTH_CenpB_DNA-bd_dom"/>
</dbReference>
<feature type="compositionally biased region" description="Pro residues" evidence="7">
    <location>
        <begin position="277"/>
        <end position="287"/>
    </location>
</feature>
<evidence type="ECO:0000256" key="6">
    <source>
        <dbReference type="PROSITE-ProRule" id="PRU00309"/>
    </source>
</evidence>
<dbReference type="Pfam" id="PF03221">
    <property type="entry name" value="HTH_Tnp_Tc5"/>
    <property type="match status" value="1"/>
</dbReference>
<keyword evidence="3 6" id="KW-0863">Zinc-finger</keyword>
<dbReference type="OrthoDB" id="8948150at2759"/>
<dbReference type="InterPro" id="IPR009057">
    <property type="entry name" value="Homeodomain-like_sf"/>
</dbReference>
<sequence>MPTIRRCCIVGCNSNSRQSPNMQFFAFPRPDNPFHKLWKEACHASLRRILPFKKPVVCALHFDQSCLGGRRLQSNALPTLRLEVPSNLEAIEAQAMVEEIERSRKCAFINAVVYEWLVRANINPQLRGSITHGMIKEKAENARQVIGSTSFMADNRWLNRFRETHLQGFAQKLAGNQLKPMGTSLWIPDIVQDLSHLFPPASAERVAKLEDMPEQYMTYMQQYGEYEEDEDSMDMKEQSYQEQQQQTHYALQQQQQQQQQQQHMQQQHQLSAGWPPYGHPPPVPHPHPGFNGFNDFYFERHQQQLQQQQLHHHQQQQHMQPYPPLHGMPPRHPSLTPPQQREPFQTQLPPNVPPPLPQRLSPFQAVQLPKRPKIESPDDDEVQEINASATRISPLPLAESTLAIPDVNENITPSSPSLKQNQEQNNNSNGSPSGRDSASSKENMEKKNGGPSGKSTPALSHNNGQNSPAPTPSCNSTPASPKKSINGCGNNNAINGNGSASSSGSQTNGHTSPEPNGMPSAFKELDTYTQALEYLKPLEDFVLFKENFRAIGLLSQLELVLRKGDKATLIEG</sequence>
<dbReference type="PROSITE" id="PS51253">
    <property type="entry name" value="HTH_CENPB"/>
    <property type="match status" value="1"/>
</dbReference>
<evidence type="ECO:0000256" key="3">
    <source>
        <dbReference type="ARBA" id="ARBA00022771"/>
    </source>
</evidence>
<dbReference type="RefSeq" id="XP_030372733.1">
    <property type="nucleotide sequence ID" value="XM_030516873.1"/>
</dbReference>
<dbReference type="SMART" id="SM00980">
    <property type="entry name" value="THAP"/>
    <property type="match status" value="1"/>
</dbReference>
<keyword evidence="2" id="KW-0479">Metal-binding</keyword>
<dbReference type="GO" id="GO:0008270">
    <property type="term" value="F:zinc ion binding"/>
    <property type="evidence" value="ECO:0007669"/>
    <property type="project" value="UniProtKB-KW"/>
</dbReference>
<dbReference type="Gene3D" id="1.10.10.60">
    <property type="entry name" value="Homeodomain-like"/>
    <property type="match status" value="1"/>
</dbReference>
<evidence type="ECO:0000256" key="2">
    <source>
        <dbReference type="ARBA" id="ARBA00022723"/>
    </source>
</evidence>
<dbReference type="SUPFAM" id="SSF46689">
    <property type="entry name" value="Homeodomain-like"/>
    <property type="match status" value="1"/>
</dbReference>
<keyword evidence="5 6" id="KW-0238">DNA-binding</keyword>
<dbReference type="InterPro" id="IPR006612">
    <property type="entry name" value="THAP_Znf"/>
</dbReference>
<dbReference type="SMART" id="SM00692">
    <property type="entry name" value="DM3"/>
    <property type="match status" value="1"/>
</dbReference>
<evidence type="ECO:0000256" key="7">
    <source>
        <dbReference type="SAM" id="MobiDB-lite"/>
    </source>
</evidence>
<gene>
    <name evidence="11" type="primary">LOC115622805</name>
</gene>
<accession>A0A6J2TC84</accession>
<keyword evidence="10" id="KW-1185">Reference proteome</keyword>
<dbReference type="Proteomes" id="UP000504634">
    <property type="component" value="Unplaced"/>
</dbReference>
<feature type="compositionally biased region" description="Low complexity" evidence="7">
    <location>
        <begin position="420"/>
        <end position="429"/>
    </location>
</feature>
<reference evidence="11" key="1">
    <citation type="submission" date="2025-08" db="UniProtKB">
        <authorList>
            <consortium name="RefSeq"/>
        </authorList>
    </citation>
    <scope>IDENTIFICATION</scope>
    <source>
        <strain evidence="11">11010-0011.00</strain>
        <tissue evidence="11">Whole body</tissue>
    </source>
</reference>
<dbReference type="GeneID" id="115622805"/>
<dbReference type="SUPFAM" id="SSF57716">
    <property type="entry name" value="Glucocorticoid receptor-like (DNA-binding domain)"/>
    <property type="match status" value="1"/>
</dbReference>
<feature type="compositionally biased region" description="Low complexity" evidence="7">
    <location>
        <begin position="484"/>
        <end position="505"/>
    </location>
</feature>
<evidence type="ECO:0000256" key="1">
    <source>
        <dbReference type="ARBA" id="ARBA00004123"/>
    </source>
</evidence>
<evidence type="ECO:0000256" key="4">
    <source>
        <dbReference type="ARBA" id="ARBA00022833"/>
    </source>
</evidence>
<name>A0A6J2TC84_DROLE</name>
<feature type="domain" description="HTH CENPB-type" evidence="9">
    <location>
        <begin position="97"/>
        <end position="171"/>
    </location>
</feature>
<evidence type="ECO:0000313" key="11">
    <source>
        <dbReference type="RefSeq" id="XP_030372733.1"/>
    </source>
</evidence>
<evidence type="ECO:0000313" key="10">
    <source>
        <dbReference type="Proteomes" id="UP000504634"/>
    </source>
</evidence>
<feature type="region of interest" description="Disordered" evidence="7">
    <location>
        <begin position="407"/>
        <end position="521"/>
    </location>
</feature>
<feature type="region of interest" description="Disordered" evidence="7">
    <location>
        <begin position="227"/>
        <end position="360"/>
    </location>
</feature>
<feature type="domain" description="THAP-type" evidence="8">
    <location>
        <begin position="1"/>
        <end position="81"/>
    </location>
</feature>
<feature type="compositionally biased region" description="Polar residues" evidence="7">
    <location>
        <begin position="453"/>
        <end position="479"/>
    </location>
</feature>
<feature type="compositionally biased region" description="Polar residues" evidence="7">
    <location>
        <begin position="409"/>
        <end position="419"/>
    </location>
</feature>
<proteinExistence type="predicted"/>
<feature type="compositionally biased region" description="Pro residues" evidence="7">
    <location>
        <begin position="321"/>
        <end position="336"/>
    </location>
</feature>
<feature type="compositionally biased region" description="Low complexity" evidence="7">
    <location>
        <begin position="241"/>
        <end position="276"/>
    </location>
</feature>
<keyword evidence="4" id="KW-0862">Zinc</keyword>
<evidence type="ECO:0000256" key="5">
    <source>
        <dbReference type="ARBA" id="ARBA00023125"/>
    </source>
</evidence>
<protein>
    <submittedName>
        <fullName evidence="11">Uncharacterized protein</fullName>
    </submittedName>
</protein>
<dbReference type="PROSITE" id="PS50950">
    <property type="entry name" value="ZF_THAP"/>
    <property type="match status" value="1"/>
</dbReference>
<comment type="subcellular location">
    <subcellularLocation>
        <location evidence="1">Nucleus</location>
    </subcellularLocation>
</comment>
<evidence type="ECO:0000259" key="8">
    <source>
        <dbReference type="PROSITE" id="PS50950"/>
    </source>
</evidence>